<reference evidence="1 2" key="2">
    <citation type="submission" date="2013-02" db="EMBL/GenBank/DDBJ databases">
        <title>The Genome Sequence of Plasmodium falciparum CAMP/Malaysia.</title>
        <authorList>
            <consortium name="The Broad Institute Genome Sequencing Platform"/>
            <consortium name="The Broad Institute Genome Sequencing Center for Infectious Disease"/>
            <person name="Neafsey D."/>
            <person name="Cheeseman I."/>
            <person name="Volkman S."/>
            <person name="Adams J."/>
            <person name="Walker B."/>
            <person name="Young S.K."/>
            <person name="Zeng Q."/>
            <person name="Gargeya S."/>
            <person name="Fitzgerald M."/>
            <person name="Haas B."/>
            <person name="Abouelleil A."/>
            <person name="Alvarado L."/>
            <person name="Arachchi H.M."/>
            <person name="Berlin A.M."/>
            <person name="Chapman S.B."/>
            <person name="Dewar J."/>
            <person name="Goldberg J."/>
            <person name="Griggs A."/>
            <person name="Gujja S."/>
            <person name="Hansen M."/>
            <person name="Howarth C."/>
            <person name="Imamovic A."/>
            <person name="Larimer J."/>
            <person name="McCowan C."/>
            <person name="Murphy C."/>
            <person name="Neiman D."/>
            <person name="Pearson M."/>
            <person name="Priest M."/>
            <person name="Roberts A."/>
            <person name="Saif S."/>
            <person name="Shea T."/>
            <person name="Sisk P."/>
            <person name="Sykes S."/>
            <person name="Wortman J."/>
            <person name="Nusbaum C."/>
            <person name="Birren B."/>
        </authorList>
    </citation>
    <scope>NUCLEOTIDE SEQUENCE [LARGE SCALE GENOMIC DNA]</scope>
    <source>
        <strain evidence="1 2">CAMP/Malaysia</strain>
    </source>
</reference>
<organism evidence="1 2">
    <name type="scientific">Plasmodium falciparum (isolate Camp / Malaysia)</name>
    <dbReference type="NCBI Taxonomy" id="5835"/>
    <lineage>
        <taxon>Eukaryota</taxon>
        <taxon>Sar</taxon>
        <taxon>Alveolata</taxon>
        <taxon>Apicomplexa</taxon>
        <taxon>Aconoidasida</taxon>
        <taxon>Haemosporida</taxon>
        <taxon>Plasmodiidae</taxon>
        <taxon>Plasmodium</taxon>
        <taxon>Plasmodium (Laverania)</taxon>
    </lineage>
</organism>
<accession>A0A024XD60</accession>
<proteinExistence type="predicted"/>
<protein>
    <submittedName>
        <fullName evidence="1">Uncharacterized protein</fullName>
    </submittedName>
</protein>
<sequence length="88" mass="10764">MHSLIIRYSNKNNVTYPRSRKVENLFDLIIILNNLELIKKKYIFLYHGRNYEKKNKFIKKNNIFFLYNYTYCVDFNNKYSGINNNIVV</sequence>
<dbReference type="EMBL" id="KI927472">
    <property type="protein sequence ID" value="ETW63482.1"/>
    <property type="molecule type" value="Genomic_DNA"/>
</dbReference>
<evidence type="ECO:0000313" key="1">
    <source>
        <dbReference type="EMBL" id="ETW63482.1"/>
    </source>
</evidence>
<evidence type="ECO:0000313" key="2">
    <source>
        <dbReference type="Proteomes" id="UP000030694"/>
    </source>
</evidence>
<dbReference type="Proteomes" id="UP000030694">
    <property type="component" value="Unassembled WGS sequence"/>
</dbReference>
<reference evidence="1 2" key="1">
    <citation type="submission" date="2013-02" db="EMBL/GenBank/DDBJ databases">
        <title>The Genome Annotation of Plasmodium falciparum CAMP/Malaysia.</title>
        <authorList>
            <consortium name="The Broad Institute Genome Sequencing Platform"/>
            <consortium name="The Broad Institute Genome Sequencing Center for Infectious Disease"/>
            <person name="Neafsey D."/>
            <person name="Hoffman S."/>
            <person name="Volkman S."/>
            <person name="Rosenthal P."/>
            <person name="Walker B."/>
            <person name="Young S.K."/>
            <person name="Zeng Q."/>
            <person name="Gargeya S."/>
            <person name="Fitzgerald M."/>
            <person name="Haas B."/>
            <person name="Abouelleil A."/>
            <person name="Allen A.W."/>
            <person name="Alvarado L."/>
            <person name="Arachchi H.M."/>
            <person name="Berlin A.M."/>
            <person name="Chapman S.B."/>
            <person name="Gainer-Dewar J."/>
            <person name="Goldberg J."/>
            <person name="Griggs A."/>
            <person name="Gujja S."/>
            <person name="Hansen M."/>
            <person name="Howarth C."/>
            <person name="Imamovic A."/>
            <person name="Ireland A."/>
            <person name="Larimer J."/>
            <person name="McCowan C."/>
            <person name="Murphy C."/>
            <person name="Pearson M."/>
            <person name="Poon T.W."/>
            <person name="Priest M."/>
            <person name="Roberts A."/>
            <person name="Saif S."/>
            <person name="Shea T."/>
            <person name="Sisk P."/>
            <person name="Sykes S."/>
            <person name="Wortman J."/>
            <person name="Nusbaum C."/>
            <person name="Birren B."/>
        </authorList>
    </citation>
    <scope>NUCLEOTIDE SEQUENCE [LARGE SCALE GENOMIC DNA]</scope>
    <source>
        <strain evidence="1 2">CAMP/Malaysia</strain>
    </source>
</reference>
<dbReference type="AlphaFoldDB" id="A0A024XD60"/>
<gene>
    <name evidence="1" type="ORF">PFMC_00644</name>
</gene>
<name>A0A024XD60_PLAFC</name>